<accession>A0ACD5FLT7</accession>
<dbReference type="EMBL" id="CP171742">
    <property type="protein sequence ID" value="XKR68992.1"/>
    <property type="molecule type" value="Genomic_DNA"/>
</dbReference>
<name>A0ACD5FLT7_STAHY</name>
<gene>
    <name evidence="1" type="ORF">QUC96_011175</name>
</gene>
<keyword evidence="2" id="KW-1185">Reference proteome</keyword>
<organism evidence="1 2">
    <name type="scientific">Staphylococcus hyicus</name>
    <dbReference type="NCBI Taxonomy" id="1284"/>
    <lineage>
        <taxon>Bacteria</taxon>
        <taxon>Bacillati</taxon>
        <taxon>Bacillota</taxon>
        <taxon>Bacilli</taxon>
        <taxon>Bacillales</taxon>
        <taxon>Staphylococcaceae</taxon>
        <taxon>Staphylococcus</taxon>
    </lineage>
</organism>
<protein>
    <submittedName>
        <fullName evidence="1">Uncharacterized protein</fullName>
    </submittedName>
</protein>
<sequence>MEIEKVVYNVSNGQPFLVVKNEDGESVYPEFEYTDVPVPDGLYQPFYFDVSQNKWIGTSKEEFDKQHQTEEESPNREVLVAELMAQIASQDSEIKNLTKITAELALSLATKEEV</sequence>
<reference evidence="1" key="1">
    <citation type="submission" date="2024-09" db="EMBL/GenBank/DDBJ databases">
        <authorList>
            <person name="Gagne-Thivierge C."/>
        </authorList>
    </citation>
    <scope>NUCLEOTIDE SEQUENCE</scope>
    <source>
        <strain evidence="1">SC310</strain>
    </source>
</reference>
<evidence type="ECO:0000313" key="1">
    <source>
        <dbReference type="EMBL" id="XKR68992.1"/>
    </source>
</evidence>
<dbReference type="Proteomes" id="UP001234913">
    <property type="component" value="Chromosome"/>
</dbReference>
<evidence type="ECO:0000313" key="2">
    <source>
        <dbReference type="Proteomes" id="UP001234913"/>
    </source>
</evidence>
<proteinExistence type="predicted"/>